<evidence type="ECO:0000313" key="2">
    <source>
        <dbReference type="Proteomes" id="UP000636709"/>
    </source>
</evidence>
<accession>A0A835BP17</accession>
<dbReference type="EMBL" id="JACEFO010001778">
    <property type="protein sequence ID" value="KAF8703493.1"/>
    <property type="molecule type" value="Genomic_DNA"/>
</dbReference>
<protein>
    <submittedName>
        <fullName evidence="1">Uncharacterized protein</fullName>
    </submittedName>
</protein>
<reference evidence="1" key="1">
    <citation type="submission" date="2020-07" db="EMBL/GenBank/DDBJ databases">
        <title>Genome sequence and genetic diversity analysis of an under-domesticated orphan crop, white fonio (Digitaria exilis).</title>
        <authorList>
            <person name="Bennetzen J.L."/>
            <person name="Chen S."/>
            <person name="Ma X."/>
            <person name="Wang X."/>
            <person name="Yssel A.E.J."/>
            <person name="Chaluvadi S.R."/>
            <person name="Johnson M."/>
            <person name="Gangashetty P."/>
            <person name="Hamidou F."/>
            <person name="Sanogo M.D."/>
            <person name="Zwaenepoel A."/>
            <person name="Wallace J."/>
            <person name="Van De Peer Y."/>
            <person name="Van Deynze A."/>
        </authorList>
    </citation>
    <scope>NUCLEOTIDE SEQUENCE</scope>
    <source>
        <tissue evidence="1">Leaves</tissue>
    </source>
</reference>
<organism evidence="1 2">
    <name type="scientific">Digitaria exilis</name>
    <dbReference type="NCBI Taxonomy" id="1010633"/>
    <lineage>
        <taxon>Eukaryota</taxon>
        <taxon>Viridiplantae</taxon>
        <taxon>Streptophyta</taxon>
        <taxon>Embryophyta</taxon>
        <taxon>Tracheophyta</taxon>
        <taxon>Spermatophyta</taxon>
        <taxon>Magnoliopsida</taxon>
        <taxon>Liliopsida</taxon>
        <taxon>Poales</taxon>
        <taxon>Poaceae</taxon>
        <taxon>PACMAD clade</taxon>
        <taxon>Panicoideae</taxon>
        <taxon>Panicodae</taxon>
        <taxon>Paniceae</taxon>
        <taxon>Anthephorinae</taxon>
        <taxon>Digitaria</taxon>
    </lineage>
</organism>
<keyword evidence="2" id="KW-1185">Reference proteome</keyword>
<sequence>MAILRTQSNGTCGACELGPGQSAHLPSLRPSAAPGYNLSAGEKDVSGAACLVAWDKVQQTRDQGSSWALWVRANANISTLEGDLEGHHWTTLRESLTIYCAITSVRIGNGETTSFWFDFWYGDECLGDKFLAQVVSQGLDSVLVPRLTAIAIVEKDQVDNLHAPTPANNCRGSKTLSFCNNGWKAAHRAPFFAWLLVQERVQARAILVKRTSLTQRPARYATMPRKQRHISSLSAHSPSLSGWFDDNGVGHTASTKPWPCMALRYVCAPLLLAAVEEEKRSYLQR</sequence>
<dbReference type="OrthoDB" id="693026at2759"/>
<proteinExistence type="predicted"/>
<dbReference type="Proteomes" id="UP000636709">
    <property type="component" value="Unassembled WGS sequence"/>
</dbReference>
<comment type="caution">
    <text evidence="1">The sequence shown here is derived from an EMBL/GenBank/DDBJ whole genome shotgun (WGS) entry which is preliminary data.</text>
</comment>
<name>A0A835BP17_9POAL</name>
<dbReference type="AlphaFoldDB" id="A0A835BP17"/>
<gene>
    <name evidence="1" type="ORF">HU200_032301</name>
</gene>
<evidence type="ECO:0000313" key="1">
    <source>
        <dbReference type="EMBL" id="KAF8703493.1"/>
    </source>
</evidence>